<evidence type="ECO:0000256" key="4">
    <source>
        <dbReference type="ARBA" id="ARBA00023002"/>
    </source>
</evidence>
<evidence type="ECO:0000313" key="9">
    <source>
        <dbReference type="Proteomes" id="UP000320791"/>
    </source>
</evidence>
<keyword evidence="5" id="KW-0408">Iron</keyword>
<dbReference type="Gene3D" id="3.90.480.10">
    <property type="entry name" value="Sulfite Reductase Hemoprotein,Domain 2"/>
    <property type="match status" value="1"/>
</dbReference>
<dbReference type="Pfam" id="PF03460">
    <property type="entry name" value="NIR_SIR_ferr"/>
    <property type="match status" value="1"/>
</dbReference>
<keyword evidence="1" id="KW-0004">4Fe-4S</keyword>
<dbReference type="Gene3D" id="3.30.413.10">
    <property type="entry name" value="Sulfite Reductase Hemoprotein, domain 1"/>
    <property type="match status" value="1"/>
</dbReference>
<evidence type="ECO:0000313" key="8">
    <source>
        <dbReference type="EMBL" id="TWT29014.1"/>
    </source>
</evidence>
<organism evidence="8 9">
    <name type="scientific">Corynebacterium canis</name>
    <dbReference type="NCBI Taxonomy" id="679663"/>
    <lineage>
        <taxon>Bacteria</taxon>
        <taxon>Bacillati</taxon>
        <taxon>Actinomycetota</taxon>
        <taxon>Actinomycetes</taxon>
        <taxon>Mycobacteriales</taxon>
        <taxon>Corynebacteriaceae</taxon>
        <taxon>Corynebacterium</taxon>
    </lineage>
</organism>
<comment type="caution">
    <text evidence="8">The sequence shown here is derived from an EMBL/GenBank/DDBJ whole genome shotgun (WGS) entry which is preliminary data.</text>
</comment>
<dbReference type="InterPro" id="IPR051329">
    <property type="entry name" value="NIR_SIR_4Fe-4S"/>
</dbReference>
<feature type="domain" description="Nitrite/Sulfite reductase ferredoxin-like" evidence="7">
    <location>
        <begin position="31"/>
        <end position="81"/>
    </location>
</feature>
<dbReference type="RefSeq" id="WP_146323130.1">
    <property type="nucleotide sequence ID" value="NZ_BAABLR010000076.1"/>
</dbReference>
<dbReference type="InterPro" id="IPR036136">
    <property type="entry name" value="Nit/Sulf_reduc_fer-like_dom_sf"/>
</dbReference>
<accession>A0A5C5URN9</accession>
<dbReference type="SUPFAM" id="SSF55124">
    <property type="entry name" value="Nitrite/Sulfite reductase N-terminal domain-like"/>
    <property type="match status" value="2"/>
</dbReference>
<reference evidence="8 9" key="1">
    <citation type="submission" date="2019-08" db="EMBL/GenBank/DDBJ databases">
        <authorList>
            <person name="Lei W."/>
        </authorList>
    </citation>
    <scope>NUCLEOTIDE SEQUENCE [LARGE SCALE GENOMIC DNA]</scope>
    <source>
        <strain evidence="8 9">CCUG 58627</strain>
    </source>
</reference>
<keyword evidence="4" id="KW-0560">Oxidoreductase</keyword>
<dbReference type="InterPro" id="IPR045854">
    <property type="entry name" value="NO2/SO3_Rdtase_4Fe4S_sf"/>
</dbReference>
<keyword evidence="9" id="KW-1185">Reference proteome</keyword>
<gene>
    <name evidence="8" type="ORF">FRX94_00375</name>
</gene>
<evidence type="ECO:0000259" key="7">
    <source>
        <dbReference type="Pfam" id="PF03460"/>
    </source>
</evidence>
<dbReference type="PANTHER" id="PTHR32439:SF9">
    <property type="entry name" value="BLR3264 PROTEIN"/>
    <property type="match status" value="1"/>
</dbReference>
<keyword evidence="6" id="KW-0411">Iron-sulfur</keyword>
<proteinExistence type="predicted"/>
<dbReference type="GO" id="GO:0051539">
    <property type="term" value="F:4 iron, 4 sulfur cluster binding"/>
    <property type="evidence" value="ECO:0007669"/>
    <property type="project" value="UniProtKB-KW"/>
</dbReference>
<sequence>MTTSLLSESFHLGDRDRSDGCPGALKMHVAEDGHIGRIRVPGGQLTPTIWETLADLADTFGDGDIHVTSRGNLQIRGITQDGEFAQAVRDHGLLPSPAHDRMRNIIVSPLGFAVHSLVAELDAALLESTQVTSLSGRTLFGIDAGQGDIYGHRVDFGVIDRGDRFHVILGGQAAGVSCGREHVARVLVRLAETWAERRGPAWRVQERPELHAEMLAQVAEFTAPDKAPEFSNPPGRPIGWLEFDGAVHLGAGLRFGMLSSQLARMIAVINAPVTVTPWHSLVIHGLAEDIAEQVVRVLAPLGLIFDANSTWLRVTACTGLPGCAKSPAYTRDDAAHHIALGEVEEGLVHFSGCERRCGHPLGEYTDYLAVAENEYEVGRR</sequence>
<dbReference type="Proteomes" id="UP000320791">
    <property type="component" value="Unassembled WGS sequence"/>
</dbReference>
<dbReference type="AlphaFoldDB" id="A0A5C5URN9"/>
<name>A0A5C5URN9_9CORY</name>
<dbReference type="InterPro" id="IPR005117">
    <property type="entry name" value="NiRdtase/SiRdtase_haem-b_fer"/>
</dbReference>
<evidence type="ECO:0000256" key="6">
    <source>
        <dbReference type="ARBA" id="ARBA00023014"/>
    </source>
</evidence>
<evidence type="ECO:0000256" key="2">
    <source>
        <dbReference type="ARBA" id="ARBA00022617"/>
    </source>
</evidence>
<protein>
    <submittedName>
        <fullName evidence="8">Precorrin-3B synthase</fullName>
    </submittedName>
</protein>
<evidence type="ECO:0000256" key="3">
    <source>
        <dbReference type="ARBA" id="ARBA00022723"/>
    </source>
</evidence>
<dbReference type="GO" id="GO:0046872">
    <property type="term" value="F:metal ion binding"/>
    <property type="evidence" value="ECO:0007669"/>
    <property type="project" value="UniProtKB-KW"/>
</dbReference>
<dbReference type="GO" id="GO:0016491">
    <property type="term" value="F:oxidoreductase activity"/>
    <property type="evidence" value="ECO:0007669"/>
    <property type="project" value="UniProtKB-KW"/>
</dbReference>
<evidence type="ECO:0000256" key="1">
    <source>
        <dbReference type="ARBA" id="ARBA00022485"/>
    </source>
</evidence>
<keyword evidence="2" id="KW-0349">Heme</keyword>
<dbReference type="PANTHER" id="PTHR32439">
    <property type="entry name" value="FERREDOXIN--NITRITE REDUCTASE, CHLOROPLASTIC"/>
    <property type="match status" value="1"/>
</dbReference>
<dbReference type="EMBL" id="VOHM01000001">
    <property type="protein sequence ID" value="TWT29014.1"/>
    <property type="molecule type" value="Genomic_DNA"/>
</dbReference>
<evidence type="ECO:0000256" key="5">
    <source>
        <dbReference type="ARBA" id="ARBA00023004"/>
    </source>
</evidence>
<dbReference type="OrthoDB" id="105450at2"/>
<keyword evidence="3" id="KW-0479">Metal-binding</keyword>